<dbReference type="Gene3D" id="1.10.10.10">
    <property type="entry name" value="Winged helix-like DNA-binding domain superfamily/Winged helix DNA-binding domain"/>
    <property type="match status" value="1"/>
</dbReference>
<dbReference type="EMBL" id="MN739042">
    <property type="protein sequence ID" value="QHS85265.1"/>
    <property type="molecule type" value="Genomic_DNA"/>
</dbReference>
<name>A0A6C0AZ83_9ZZZZ</name>
<reference evidence="2" key="1">
    <citation type="journal article" date="2020" name="Nature">
        <title>Giant virus diversity and host interactions through global metagenomics.</title>
        <authorList>
            <person name="Schulz F."/>
            <person name="Roux S."/>
            <person name="Paez-Espino D."/>
            <person name="Jungbluth S."/>
            <person name="Walsh D.A."/>
            <person name="Denef V.J."/>
            <person name="McMahon K.D."/>
            <person name="Konstantinidis K.T."/>
            <person name="Eloe-Fadrosh E.A."/>
            <person name="Kyrpides N.C."/>
            <person name="Woyke T."/>
        </authorList>
    </citation>
    <scope>NUCLEOTIDE SEQUENCE</scope>
    <source>
        <strain evidence="2">GVMAG-M-3300009182-78</strain>
    </source>
</reference>
<dbReference type="InterPro" id="IPR030392">
    <property type="entry name" value="S74_ICA"/>
</dbReference>
<dbReference type="AlphaFoldDB" id="A0A6C0AZ83"/>
<dbReference type="InterPro" id="IPR036388">
    <property type="entry name" value="WH-like_DNA-bd_sf"/>
</dbReference>
<dbReference type="PROSITE" id="PS51688">
    <property type="entry name" value="ICA"/>
    <property type="match status" value="1"/>
</dbReference>
<protein>
    <recommendedName>
        <fullName evidence="1">Peptidase S74 domain-containing protein</fullName>
    </recommendedName>
</protein>
<evidence type="ECO:0000313" key="2">
    <source>
        <dbReference type="EMBL" id="QHS85265.1"/>
    </source>
</evidence>
<evidence type="ECO:0000259" key="1">
    <source>
        <dbReference type="PROSITE" id="PS51688"/>
    </source>
</evidence>
<dbReference type="Pfam" id="PF13884">
    <property type="entry name" value="Peptidase_S74"/>
    <property type="match status" value="1"/>
</dbReference>
<organism evidence="2">
    <name type="scientific">viral metagenome</name>
    <dbReference type="NCBI Taxonomy" id="1070528"/>
    <lineage>
        <taxon>unclassified sequences</taxon>
        <taxon>metagenomes</taxon>
        <taxon>organismal metagenomes</taxon>
    </lineage>
</organism>
<accession>A0A6C0AZ83</accession>
<proteinExistence type="predicted"/>
<sequence length="175" mass="19518">MTSNSNNANYGGRQPNTSAYVKSFNYGRITDAWYYSNTTNTTSDTNLLLLPSNSTATVTIPGNLVVEGSINIPSDVHLKRNIQLLSLDSCDKILSLNPVSYRYIDDQKDKLHFGMIAQEVETLYPNLVNTISTEVNNTTVSMKAINYIEIIPILLVKIKDLQSQIDVLNTKIVEK</sequence>
<feature type="domain" description="Peptidase S74" evidence="1">
    <location>
        <begin position="74"/>
        <end position="172"/>
    </location>
</feature>